<proteinExistence type="predicted"/>
<reference evidence="7" key="1">
    <citation type="submission" date="2020-07" db="EMBL/GenBank/DDBJ databases">
        <title>Multicomponent nature underlies the extraordinary mechanical properties of spider dragline silk.</title>
        <authorList>
            <person name="Kono N."/>
            <person name="Nakamura H."/>
            <person name="Mori M."/>
            <person name="Yoshida Y."/>
            <person name="Ohtoshi R."/>
            <person name="Malay A.D."/>
            <person name="Moran D.A.P."/>
            <person name="Tomita M."/>
            <person name="Numata K."/>
            <person name="Arakawa K."/>
        </authorList>
    </citation>
    <scope>NUCLEOTIDE SEQUENCE</scope>
</reference>
<evidence type="ECO:0000256" key="3">
    <source>
        <dbReference type="ARBA" id="ARBA00022989"/>
    </source>
</evidence>
<name>A0A8X6LKL0_TRICU</name>
<protein>
    <submittedName>
        <fullName evidence="7">Major facilitator superfamily domain-containing protein 6</fullName>
    </submittedName>
</protein>
<evidence type="ECO:0000259" key="6">
    <source>
        <dbReference type="Pfam" id="PF12832"/>
    </source>
</evidence>
<dbReference type="Pfam" id="PF12832">
    <property type="entry name" value="MFS_1_like"/>
    <property type="match status" value="1"/>
</dbReference>
<feature type="domain" description="Major facilitator superfamily associated" evidence="6">
    <location>
        <begin position="53"/>
        <end position="134"/>
    </location>
</feature>
<gene>
    <name evidence="7" type="primary">NCL1_26938</name>
    <name evidence="7" type="ORF">TNCT_36181</name>
</gene>
<dbReference type="PANTHER" id="PTHR16172">
    <property type="entry name" value="MAJOR FACILITATOR SUPERFAMILY DOMAIN-CONTAINING PROTEIN 6-LIKE"/>
    <property type="match status" value="1"/>
</dbReference>
<comment type="subcellular location">
    <subcellularLocation>
        <location evidence="1">Membrane</location>
        <topology evidence="1">Multi-pass membrane protein</topology>
    </subcellularLocation>
</comment>
<dbReference type="GO" id="GO:0016020">
    <property type="term" value="C:membrane"/>
    <property type="evidence" value="ECO:0007669"/>
    <property type="project" value="UniProtKB-SubCell"/>
</dbReference>
<dbReference type="Proteomes" id="UP000887116">
    <property type="component" value="Unassembled WGS sequence"/>
</dbReference>
<evidence type="ECO:0000313" key="7">
    <source>
        <dbReference type="EMBL" id="GFR13255.1"/>
    </source>
</evidence>
<accession>A0A8X6LKL0</accession>
<evidence type="ECO:0000256" key="5">
    <source>
        <dbReference type="SAM" id="Phobius"/>
    </source>
</evidence>
<dbReference type="InterPro" id="IPR024989">
    <property type="entry name" value="MFS_assoc_dom"/>
</dbReference>
<dbReference type="OrthoDB" id="10029266at2759"/>
<dbReference type="AlphaFoldDB" id="A0A8X6LKL0"/>
<organism evidence="7 8">
    <name type="scientific">Trichonephila clavata</name>
    <name type="common">Joro spider</name>
    <name type="synonym">Nephila clavata</name>
    <dbReference type="NCBI Taxonomy" id="2740835"/>
    <lineage>
        <taxon>Eukaryota</taxon>
        <taxon>Metazoa</taxon>
        <taxon>Ecdysozoa</taxon>
        <taxon>Arthropoda</taxon>
        <taxon>Chelicerata</taxon>
        <taxon>Arachnida</taxon>
        <taxon>Araneae</taxon>
        <taxon>Araneomorphae</taxon>
        <taxon>Entelegynae</taxon>
        <taxon>Araneoidea</taxon>
        <taxon>Nephilidae</taxon>
        <taxon>Trichonephila</taxon>
    </lineage>
</organism>
<dbReference type="PANTHER" id="PTHR16172:SF30">
    <property type="entry name" value="SUGAR BABY, ISOFORM C"/>
    <property type="match status" value="1"/>
</dbReference>
<keyword evidence="2 5" id="KW-0812">Transmembrane</keyword>
<evidence type="ECO:0000256" key="1">
    <source>
        <dbReference type="ARBA" id="ARBA00004141"/>
    </source>
</evidence>
<keyword evidence="4 5" id="KW-0472">Membrane</keyword>
<feature type="transmembrane region" description="Helical" evidence="5">
    <location>
        <begin position="56"/>
        <end position="74"/>
    </location>
</feature>
<dbReference type="InterPro" id="IPR051717">
    <property type="entry name" value="MFS_MFSD6"/>
</dbReference>
<keyword evidence="8" id="KW-1185">Reference proteome</keyword>
<sequence length="135" mass="14781">MSSVSPQNESFSASSCRICCTGTGTIFSTTRRILKSSSGELSSETDHVSDFKTTPFWLAMLFLSIVMMSSNSLFTLSDTACCKSVAKTGADFDRQRLWGSISWRLMSPISGILVDNTGDYLISWTIMAITYALTL</sequence>
<evidence type="ECO:0000256" key="2">
    <source>
        <dbReference type="ARBA" id="ARBA00022692"/>
    </source>
</evidence>
<keyword evidence="3 5" id="KW-1133">Transmembrane helix</keyword>
<evidence type="ECO:0000256" key="4">
    <source>
        <dbReference type="ARBA" id="ARBA00023136"/>
    </source>
</evidence>
<evidence type="ECO:0000313" key="8">
    <source>
        <dbReference type="Proteomes" id="UP000887116"/>
    </source>
</evidence>
<comment type="caution">
    <text evidence="7">The sequence shown here is derived from an EMBL/GenBank/DDBJ whole genome shotgun (WGS) entry which is preliminary data.</text>
</comment>
<dbReference type="EMBL" id="BMAO01017091">
    <property type="protein sequence ID" value="GFR13255.1"/>
    <property type="molecule type" value="Genomic_DNA"/>
</dbReference>